<dbReference type="Proteomes" id="UP000184546">
    <property type="component" value="Unassembled WGS sequence"/>
</dbReference>
<dbReference type="PANTHER" id="PTHR38790">
    <property type="entry name" value="2EXR DOMAIN-CONTAINING PROTEIN-RELATED"/>
    <property type="match status" value="1"/>
</dbReference>
<dbReference type="GeneID" id="30977256"/>
<sequence length="389" mass="45446">MATQALICEKQYSSWNLNACVISQKHQNQLILTLIQGQPAQHRPLPRHHDPPHPQTNSPFFPRLPAEVRLQIYGWLLGHRSLHYFNWWDESAQRWRTFQHGCTCFLNTILDGSCMYRRNPADLETWHASVEAFDAWMDLALMRTCRQAFTEALPQSLARADYTRVWRALAATFPHLRELRIGIYPRFGEDEGFDEAGRRLPSARIHRKQQLRRRQQTRSDSRQFVDDEDLPEFQDAWLEGMEWAVDRLSDLMVFQIALHMDIYHHLRARVKLFLAARQRQRQQQQQHGGSSPIQYRMWKAPDDRILSTRGDTRPLSAGSSVQGLDLRPNFWVGGKGKWMRQVGGKMTFPPDRSEPTVSESLIVERSVEWVERLSKKVPIANLDLLALSY</sequence>
<accession>A0A1L9WZP9</accession>
<dbReference type="EMBL" id="KV878974">
    <property type="protein sequence ID" value="OJK01742.1"/>
    <property type="molecule type" value="Genomic_DNA"/>
</dbReference>
<dbReference type="InterPro" id="IPR056632">
    <property type="entry name" value="DUF7730"/>
</dbReference>
<evidence type="ECO:0000256" key="1">
    <source>
        <dbReference type="SAM" id="MobiDB-lite"/>
    </source>
</evidence>
<feature type="region of interest" description="Disordered" evidence="1">
    <location>
        <begin position="205"/>
        <end position="225"/>
    </location>
</feature>
<gene>
    <name evidence="3" type="ORF">ASPACDRAFT_59393</name>
</gene>
<dbReference type="OrthoDB" id="4500613at2759"/>
<evidence type="ECO:0000313" key="4">
    <source>
        <dbReference type="Proteomes" id="UP000184546"/>
    </source>
</evidence>
<evidence type="ECO:0000313" key="3">
    <source>
        <dbReference type="EMBL" id="OJK01742.1"/>
    </source>
</evidence>
<dbReference type="RefSeq" id="XP_020058081.1">
    <property type="nucleotide sequence ID" value="XM_020203442.1"/>
</dbReference>
<dbReference type="VEuPathDB" id="FungiDB:ASPACDRAFT_59393"/>
<feature type="compositionally biased region" description="Basic residues" evidence="1">
    <location>
        <begin position="205"/>
        <end position="216"/>
    </location>
</feature>
<reference evidence="4" key="1">
    <citation type="journal article" date="2017" name="Genome Biol.">
        <title>Comparative genomics reveals high biological diversity and specific adaptations in the industrially and medically important fungal genus Aspergillus.</title>
        <authorList>
            <person name="de Vries R.P."/>
            <person name="Riley R."/>
            <person name="Wiebenga A."/>
            <person name="Aguilar-Osorio G."/>
            <person name="Amillis S."/>
            <person name="Uchima C.A."/>
            <person name="Anderluh G."/>
            <person name="Asadollahi M."/>
            <person name="Askin M."/>
            <person name="Barry K."/>
            <person name="Battaglia E."/>
            <person name="Bayram O."/>
            <person name="Benocci T."/>
            <person name="Braus-Stromeyer S.A."/>
            <person name="Caldana C."/>
            <person name="Canovas D."/>
            <person name="Cerqueira G.C."/>
            <person name="Chen F."/>
            <person name="Chen W."/>
            <person name="Choi C."/>
            <person name="Clum A."/>
            <person name="Dos Santos R.A."/>
            <person name="Damasio A.R."/>
            <person name="Diallinas G."/>
            <person name="Emri T."/>
            <person name="Fekete E."/>
            <person name="Flipphi M."/>
            <person name="Freyberg S."/>
            <person name="Gallo A."/>
            <person name="Gournas C."/>
            <person name="Habgood R."/>
            <person name="Hainaut M."/>
            <person name="Harispe M.L."/>
            <person name="Henrissat B."/>
            <person name="Hilden K.S."/>
            <person name="Hope R."/>
            <person name="Hossain A."/>
            <person name="Karabika E."/>
            <person name="Karaffa L."/>
            <person name="Karanyi Z."/>
            <person name="Krasevec N."/>
            <person name="Kuo A."/>
            <person name="Kusch H."/>
            <person name="LaButti K."/>
            <person name="Lagendijk E.L."/>
            <person name="Lapidus A."/>
            <person name="Levasseur A."/>
            <person name="Lindquist E."/>
            <person name="Lipzen A."/>
            <person name="Logrieco A.F."/>
            <person name="MacCabe A."/>
            <person name="Maekelae M.R."/>
            <person name="Malavazi I."/>
            <person name="Melin P."/>
            <person name="Meyer V."/>
            <person name="Mielnichuk N."/>
            <person name="Miskei M."/>
            <person name="Molnar A.P."/>
            <person name="Mule G."/>
            <person name="Ngan C.Y."/>
            <person name="Orejas M."/>
            <person name="Orosz E."/>
            <person name="Ouedraogo J.P."/>
            <person name="Overkamp K.M."/>
            <person name="Park H.-S."/>
            <person name="Perrone G."/>
            <person name="Piumi F."/>
            <person name="Punt P.J."/>
            <person name="Ram A.F."/>
            <person name="Ramon A."/>
            <person name="Rauscher S."/>
            <person name="Record E."/>
            <person name="Riano-Pachon D.M."/>
            <person name="Robert V."/>
            <person name="Roehrig J."/>
            <person name="Ruller R."/>
            <person name="Salamov A."/>
            <person name="Salih N.S."/>
            <person name="Samson R.A."/>
            <person name="Sandor E."/>
            <person name="Sanguinetti M."/>
            <person name="Schuetze T."/>
            <person name="Sepcic K."/>
            <person name="Shelest E."/>
            <person name="Sherlock G."/>
            <person name="Sophianopoulou V."/>
            <person name="Squina F.M."/>
            <person name="Sun H."/>
            <person name="Susca A."/>
            <person name="Todd R.B."/>
            <person name="Tsang A."/>
            <person name="Unkles S.E."/>
            <person name="van de Wiele N."/>
            <person name="van Rossen-Uffink D."/>
            <person name="Oliveira J.V."/>
            <person name="Vesth T.C."/>
            <person name="Visser J."/>
            <person name="Yu J.-H."/>
            <person name="Zhou M."/>
            <person name="Andersen M.R."/>
            <person name="Archer D.B."/>
            <person name="Baker S.E."/>
            <person name="Benoit I."/>
            <person name="Brakhage A.A."/>
            <person name="Braus G.H."/>
            <person name="Fischer R."/>
            <person name="Frisvad J.C."/>
            <person name="Goldman G.H."/>
            <person name="Houbraken J."/>
            <person name="Oakley B."/>
            <person name="Pocsi I."/>
            <person name="Scazzocchio C."/>
            <person name="Seiboth B."/>
            <person name="vanKuyk P.A."/>
            <person name="Wortman J."/>
            <person name="Dyer P.S."/>
            <person name="Grigoriev I.V."/>
        </authorList>
    </citation>
    <scope>NUCLEOTIDE SEQUENCE [LARGE SCALE GENOMIC DNA]</scope>
    <source>
        <strain evidence="4">ATCC 16872 / CBS 172.66 / WB 5094</strain>
    </source>
</reference>
<keyword evidence="4" id="KW-1185">Reference proteome</keyword>
<name>A0A1L9WZP9_ASPA1</name>
<evidence type="ECO:0000259" key="2">
    <source>
        <dbReference type="Pfam" id="PF24864"/>
    </source>
</evidence>
<organism evidence="3 4">
    <name type="scientific">Aspergillus aculeatus (strain ATCC 16872 / CBS 172.66 / WB 5094)</name>
    <dbReference type="NCBI Taxonomy" id="690307"/>
    <lineage>
        <taxon>Eukaryota</taxon>
        <taxon>Fungi</taxon>
        <taxon>Dikarya</taxon>
        <taxon>Ascomycota</taxon>
        <taxon>Pezizomycotina</taxon>
        <taxon>Eurotiomycetes</taxon>
        <taxon>Eurotiomycetidae</taxon>
        <taxon>Eurotiales</taxon>
        <taxon>Aspergillaceae</taxon>
        <taxon>Aspergillus</taxon>
        <taxon>Aspergillus subgen. Circumdati</taxon>
    </lineage>
</organism>
<feature type="domain" description="DUF7730" evidence="2">
    <location>
        <begin position="53"/>
        <end position="154"/>
    </location>
</feature>
<proteinExistence type="predicted"/>
<dbReference type="AlphaFoldDB" id="A0A1L9WZP9"/>
<dbReference type="Pfam" id="PF24864">
    <property type="entry name" value="DUF7730"/>
    <property type="match status" value="1"/>
</dbReference>
<protein>
    <recommendedName>
        <fullName evidence="2">DUF7730 domain-containing protein</fullName>
    </recommendedName>
</protein>